<name>A0A2G8JFV6_STIJA</name>
<evidence type="ECO:0000313" key="2">
    <source>
        <dbReference type="Proteomes" id="UP000230750"/>
    </source>
</evidence>
<dbReference type="EMBL" id="MRZV01002124">
    <property type="protein sequence ID" value="PIK34613.1"/>
    <property type="molecule type" value="Genomic_DNA"/>
</dbReference>
<organism evidence="1 2">
    <name type="scientific">Stichopus japonicus</name>
    <name type="common">Sea cucumber</name>
    <dbReference type="NCBI Taxonomy" id="307972"/>
    <lineage>
        <taxon>Eukaryota</taxon>
        <taxon>Metazoa</taxon>
        <taxon>Echinodermata</taxon>
        <taxon>Eleutherozoa</taxon>
        <taxon>Echinozoa</taxon>
        <taxon>Holothuroidea</taxon>
        <taxon>Aspidochirotacea</taxon>
        <taxon>Aspidochirotida</taxon>
        <taxon>Stichopodidae</taxon>
        <taxon>Apostichopus</taxon>
    </lineage>
</organism>
<accession>A0A2G8JFV6</accession>
<sequence length="155" mass="17130">MKTRPKQSAALEKVNFPLLASEVFFLSLQNADSGISTGSDHGHDPGYAPTRPFEETITKQSTRTVGYHFENGVSASHDPYYVTPQLPTNTQPTTQHTPMTNGPTDLSVKKLSSSKAQLSPTEIANIRQLITSYRESAAFLYRSADELEQMLLQLN</sequence>
<dbReference type="Proteomes" id="UP000230750">
    <property type="component" value="Unassembled WGS sequence"/>
</dbReference>
<dbReference type="AlphaFoldDB" id="A0A2G8JFV6"/>
<evidence type="ECO:0000313" key="1">
    <source>
        <dbReference type="EMBL" id="PIK34613.1"/>
    </source>
</evidence>
<dbReference type="STRING" id="307972.A0A2G8JFV6"/>
<comment type="caution">
    <text evidence="1">The sequence shown here is derived from an EMBL/GenBank/DDBJ whole genome shotgun (WGS) entry which is preliminary data.</text>
</comment>
<reference evidence="1 2" key="1">
    <citation type="journal article" date="2017" name="PLoS Biol.">
        <title>The sea cucumber genome provides insights into morphological evolution and visceral regeneration.</title>
        <authorList>
            <person name="Zhang X."/>
            <person name="Sun L."/>
            <person name="Yuan J."/>
            <person name="Sun Y."/>
            <person name="Gao Y."/>
            <person name="Zhang L."/>
            <person name="Li S."/>
            <person name="Dai H."/>
            <person name="Hamel J.F."/>
            <person name="Liu C."/>
            <person name="Yu Y."/>
            <person name="Liu S."/>
            <person name="Lin W."/>
            <person name="Guo K."/>
            <person name="Jin S."/>
            <person name="Xu P."/>
            <person name="Storey K.B."/>
            <person name="Huan P."/>
            <person name="Zhang T."/>
            <person name="Zhou Y."/>
            <person name="Zhang J."/>
            <person name="Lin C."/>
            <person name="Li X."/>
            <person name="Xing L."/>
            <person name="Huo D."/>
            <person name="Sun M."/>
            <person name="Wang L."/>
            <person name="Mercier A."/>
            <person name="Li F."/>
            <person name="Yang H."/>
            <person name="Xiang J."/>
        </authorList>
    </citation>
    <scope>NUCLEOTIDE SEQUENCE [LARGE SCALE GENOMIC DNA]</scope>
    <source>
        <strain evidence="1">Shaxun</strain>
        <tissue evidence="1">Muscle</tissue>
    </source>
</reference>
<keyword evidence="2" id="KW-1185">Reference proteome</keyword>
<dbReference type="OrthoDB" id="10047222at2759"/>
<protein>
    <submittedName>
        <fullName evidence="1">Putative nucleolar protein 4-like</fullName>
    </submittedName>
</protein>
<proteinExistence type="predicted"/>
<gene>
    <name evidence="1" type="ORF">BSL78_28566</name>
</gene>